<feature type="domain" description="DUF7507" evidence="2">
    <location>
        <begin position="1739"/>
        <end position="1835"/>
    </location>
</feature>
<dbReference type="EMBL" id="SUKA01000010">
    <property type="protein sequence ID" value="TJY61349.1"/>
    <property type="molecule type" value="Genomic_DNA"/>
</dbReference>
<feature type="domain" description="DUF7507" evidence="2">
    <location>
        <begin position="1219"/>
        <end position="1316"/>
    </location>
</feature>
<dbReference type="Pfam" id="PF13585">
    <property type="entry name" value="CHU_C"/>
    <property type="match status" value="1"/>
</dbReference>
<dbReference type="RefSeq" id="WP_136822986.1">
    <property type="nucleotide sequence ID" value="NZ_BMJX01000010.1"/>
</dbReference>
<feature type="region of interest" description="Disordered" evidence="1">
    <location>
        <begin position="1050"/>
        <end position="1077"/>
    </location>
</feature>
<keyword evidence="4" id="KW-1185">Reference proteome</keyword>
<evidence type="ECO:0000313" key="4">
    <source>
        <dbReference type="Proteomes" id="UP000309872"/>
    </source>
</evidence>
<feature type="region of interest" description="Disordered" evidence="1">
    <location>
        <begin position="1707"/>
        <end position="1726"/>
    </location>
</feature>
<evidence type="ECO:0000313" key="3">
    <source>
        <dbReference type="EMBL" id="TJY61349.1"/>
    </source>
</evidence>
<organism evidence="3 4">
    <name type="scientific">Sphingobacterium alkalisoli</name>
    <dbReference type="NCBI Taxonomy" id="1874115"/>
    <lineage>
        <taxon>Bacteria</taxon>
        <taxon>Pseudomonadati</taxon>
        <taxon>Bacteroidota</taxon>
        <taxon>Sphingobacteriia</taxon>
        <taxon>Sphingobacteriales</taxon>
        <taxon>Sphingobacteriaceae</taxon>
        <taxon>Sphingobacterium</taxon>
    </lineage>
</organism>
<evidence type="ECO:0000259" key="2">
    <source>
        <dbReference type="Pfam" id="PF24346"/>
    </source>
</evidence>
<feature type="domain" description="DUF7507" evidence="2">
    <location>
        <begin position="576"/>
        <end position="674"/>
    </location>
</feature>
<feature type="domain" description="DUF7507" evidence="2">
    <location>
        <begin position="701"/>
        <end position="797"/>
    </location>
</feature>
<feature type="domain" description="DUF7507" evidence="2">
    <location>
        <begin position="447"/>
        <end position="540"/>
    </location>
</feature>
<feature type="domain" description="DUF7507" evidence="2">
    <location>
        <begin position="58"/>
        <end position="152"/>
    </location>
</feature>
<reference evidence="3 4" key="1">
    <citation type="submission" date="2019-04" db="EMBL/GenBank/DDBJ databases">
        <title>Sphingobacterium olei sp. nov., isolated from oil-contaminated soil.</title>
        <authorList>
            <person name="Liu B."/>
        </authorList>
    </citation>
    <scope>NUCLEOTIDE SEQUENCE [LARGE SCALE GENOMIC DNA]</scope>
    <source>
        <strain evidence="3 4">Y3L14</strain>
    </source>
</reference>
<dbReference type="InterPro" id="IPR051172">
    <property type="entry name" value="Chlamydia_OmcB"/>
</dbReference>
<dbReference type="Proteomes" id="UP000309872">
    <property type="component" value="Unassembled WGS sequence"/>
</dbReference>
<feature type="region of interest" description="Disordered" evidence="1">
    <location>
        <begin position="1829"/>
        <end position="1853"/>
    </location>
</feature>
<gene>
    <name evidence="3" type="ORF">FAZ19_22280</name>
</gene>
<feature type="compositionally biased region" description="Low complexity" evidence="1">
    <location>
        <begin position="1059"/>
        <end position="1077"/>
    </location>
</feature>
<dbReference type="NCBIfam" id="TIGR01451">
    <property type="entry name" value="B_ant_repeat"/>
    <property type="match status" value="12"/>
</dbReference>
<sequence>MIYKNQYRNLPTSNPKKEKPLYSSLQEGVRWLLLLVLISATSVVAQAASFAAPGVSAGVQLTKAVDRTHSYSKPGDVIEYTITITNTGTVPLYQVQLTDSKADAPVVGSIATFPVGDRRTFVSVYTLTQEDVDRGVVYGQATAQARDATGTPLIVRSTDPSPLDPTQPGTPPIDPGCPACTVVPIVQQLKLDLVKTTDRSKNYTKVGDKIPYTIQVTNSGNVTLQQIVISDPKADQPAVGTVSTLAVGVSRQFVATHTVTQADLDHGAVYNQATVQGQDQKGTAVTAVSRDGNPLAPTDPLIDPACPNCTVIRMQRTGGLTVTHTTDRSNAFQQAGQVIPYTISVTNTGNITLYDLRGSGLRSSEASLLSVAQLAVGERKTFSASYTLTQADIDQGVTYHQTLVRGKDSKGSEIIGRSVDVDPIDPASPYYDPACIGCTVVASLQRPALQLRLTTDRSKEYRAVGEVIRYSVVLRNTGNVSLYQVGVTGQQTDVVAIGETPTLAVGQEVSFTTSHTLTQTDIDRGAVYVLARGLAKDLQGRDQQASSTDDPAAPPTGVPIDPNCVNCTAVPILQQAAMRVVKSTDRSKVYTRAGEVVEYNITVTNTGTVTLSDISLLDANADQAQVGSIPQLGVGQVRTFRAAHTITQSDMDAGIIYNQALAQGRDANGHTVQASSSDPNPTDPDPFCTGCTIITTIQQGAIELSLTADRTTLFSQVGEEITYTLSLTNTGNVTLSDLTLDLGAEASAARTAFPQLSVGATETITFTHRITQEDIDRGAVYKRLSASATDTKGGVVSAYSTDPNPLGPLDPNVDPNCPACTVVPIQQRALLDMHVVGDRSNSYDAIGEEVDFTLTLTNTGNVTLTSVAVQDAIGQQTLTINVPLLAAGESYTSTISHQLVQADLDRGAVYKQLRATALDPKGIALQVLSKDGDPLAPTDPLIDPSCLSCTVVPVLQIRQMEVFKTPDRSQFYSKEGEKITYTITVKNTGNVSLHQVNVRDTNADQPAVGAFANLAVGATESLSAVHSITQADVNRGVVYNIATVTALDPQNRSLQARSTDPAPLDPTDPNTPAADPNCPSCTITPIGRMVQLDVRKTANRSKEYRAVGDVIEYTLTVTNTGKVTLSNLILTDPNADQPAVGTVTTLAVGQTRTFMPTHTVTQADLDRGVVYNQAHVSGREPKGSQITASSVDGAPLDPSDPLFDPACPDCTVSPLQQQARIELVKTADRTQVYKQVGDVIPYTIRLTNSGNVTLYDVVVSDAVTGQEKGERIAQLTVGQTETLHTTHTVTQADLDRGAVYKQAVARGNTPQQLPVEGFSTDGDPLSALDPLIDPNCLTCTVSPVQQLPGITLIKSVDRAIVYDSVGQPITYTLTLTNTGNVTLGNLQLSDPNADQQGVADIPSLAVGTSLTFTAVHTLTQADIDRGVVYNQALVIGKDSNQKELRQSSRDGDPLDVSHPLYDPACPYCTVTPIQQVDQLQVIKVSDRSKTYSRVGDVIPYTITVTNTGNRAVDYILVTDANADQTQVGSIAQLAVGQSQSFTAAHTVTQADLDRGAVYNQAVARGRNPDAQQVEGYSKDSSPLDAADPLFDASCPDCTVTPVQQLAQLTLLKRADRTRIYKLVGDVIEYRITVTNTGNVSLRDVVITDDNADQPAVGTVASLSVGQTRTFFASHTIDQADVDRGAVYNIAKGQGIDPRGLVVEAISSDADPLDPTDPGTPDPDPDCPSCTVTPIQQDGEMQLIKTADLTQKYRYAGEKISYEILVRNTGNVTLHDVRITDDKADVPLVGQIDAFEVGTSHTFYAERTITSEDMARGYVANLAKAVGTDPKGQPVYAESSSGNPLDPDGPQDPDCTNCTITPLPWKEILAIDDAFDTINGNTGGTTATVLRNDLLDGVAVAAADVNVQWIDPAPSGFTLHADGTITVPESTRMGEYTIRYRICEKQNPDNCASAVATLTVEAAISAEDDYFSITTERFGISTPSVLDNDTFDGEPIDLMRVTLTPGSASDSRLSMDADGRIAIAAGTKAGTYTYSYRICEVLNPGNCDDAVATIELSASELFIPNIVTPNDDQKNDYFEIVGHEAYDRMTLVVTNRWGNDVYRSTDYDNRWGGAELSNGTYFYTLELIKGTQVDRHTGWVIIKKH</sequence>
<dbReference type="NCBIfam" id="TIGR04131">
    <property type="entry name" value="Bac_Flav_CTERM"/>
    <property type="match status" value="1"/>
</dbReference>
<dbReference type="PANTHER" id="PTHR34819:SF3">
    <property type="entry name" value="CELL SURFACE PROTEIN"/>
    <property type="match status" value="1"/>
</dbReference>
<feature type="domain" description="DUF7507" evidence="2">
    <location>
        <begin position="1092"/>
        <end position="1188"/>
    </location>
</feature>
<dbReference type="InterPro" id="IPR047589">
    <property type="entry name" value="DUF11_rpt"/>
</dbReference>
<proteinExistence type="predicted"/>
<feature type="region of interest" description="Disordered" evidence="1">
    <location>
        <begin position="1"/>
        <end position="20"/>
    </location>
</feature>
<comment type="caution">
    <text evidence="3">The sequence shown here is derived from an EMBL/GenBank/DDBJ whole genome shotgun (WGS) entry which is preliminary data.</text>
</comment>
<feature type="domain" description="DUF7507" evidence="2">
    <location>
        <begin position="1348"/>
        <end position="1444"/>
    </location>
</feature>
<feature type="domain" description="DUF7507" evidence="2">
    <location>
        <begin position="320"/>
        <end position="413"/>
    </location>
</feature>
<dbReference type="OrthoDB" id="5726170at2"/>
<dbReference type="PANTHER" id="PTHR34819">
    <property type="entry name" value="LARGE CYSTEINE-RICH PERIPLASMIC PROTEIN OMCB"/>
    <property type="match status" value="1"/>
</dbReference>
<feature type="domain" description="DUF7507" evidence="2">
    <location>
        <begin position="841"/>
        <end position="923"/>
    </location>
</feature>
<accession>A0A4V5LXH4</accession>
<feature type="domain" description="DUF7507" evidence="2">
    <location>
        <begin position="1607"/>
        <end position="1703"/>
    </location>
</feature>
<feature type="domain" description="DUF7507" evidence="2">
    <location>
        <begin position="960"/>
        <end position="1054"/>
    </location>
</feature>
<dbReference type="Pfam" id="PF24346">
    <property type="entry name" value="DUF7507"/>
    <property type="match status" value="14"/>
</dbReference>
<dbReference type="InterPro" id="IPR026341">
    <property type="entry name" value="T9SS_type_B"/>
</dbReference>
<feature type="compositionally biased region" description="Polar residues" evidence="1">
    <location>
        <begin position="1"/>
        <end position="14"/>
    </location>
</feature>
<dbReference type="InterPro" id="IPR055354">
    <property type="entry name" value="DUF7507"/>
</dbReference>
<feature type="region of interest" description="Disordered" evidence="1">
    <location>
        <begin position="539"/>
        <end position="559"/>
    </location>
</feature>
<name>A0A4V5LXH4_9SPHI</name>
<feature type="domain" description="DUF7507" evidence="2">
    <location>
        <begin position="190"/>
        <end position="287"/>
    </location>
</feature>
<feature type="domain" description="DUF7507" evidence="2">
    <location>
        <begin position="1479"/>
        <end position="1574"/>
    </location>
</feature>
<protein>
    <submittedName>
        <fullName evidence="3">DUF11 domain-containing protein</fullName>
    </submittedName>
</protein>
<evidence type="ECO:0000256" key="1">
    <source>
        <dbReference type="SAM" id="MobiDB-lite"/>
    </source>
</evidence>